<dbReference type="PROSITE" id="PS51450">
    <property type="entry name" value="LRR"/>
    <property type="match status" value="4"/>
</dbReference>
<dbReference type="GO" id="GO:0004674">
    <property type="term" value="F:protein serine/threonine kinase activity"/>
    <property type="evidence" value="ECO:0007669"/>
    <property type="project" value="UniProtKB-KW"/>
</dbReference>
<evidence type="ECO:0000256" key="3">
    <source>
        <dbReference type="ARBA" id="ARBA00022614"/>
    </source>
</evidence>
<dbReference type="InterPro" id="IPR055414">
    <property type="entry name" value="LRR_R13L4/SHOC2-like"/>
</dbReference>
<dbReference type="InterPro" id="IPR036388">
    <property type="entry name" value="WH-like_DNA-bd_sf"/>
</dbReference>
<dbReference type="SUPFAM" id="SSF52058">
    <property type="entry name" value="L domain-like"/>
    <property type="match status" value="1"/>
</dbReference>
<keyword evidence="4" id="KW-0808">Transferase</keyword>
<dbReference type="Pfam" id="PF08477">
    <property type="entry name" value="Roc"/>
    <property type="match status" value="1"/>
</dbReference>
<comment type="catalytic activity">
    <reaction evidence="10">
        <text>L-threonyl-[protein] + ATP = O-phospho-L-threonyl-[protein] + ADP + H(+)</text>
        <dbReference type="Rhea" id="RHEA:46608"/>
        <dbReference type="Rhea" id="RHEA-COMP:11060"/>
        <dbReference type="Rhea" id="RHEA-COMP:11605"/>
        <dbReference type="ChEBI" id="CHEBI:15378"/>
        <dbReference type="ChEBI" id="CHEBI:30013"/>
        <dbReference type="ChEBI" id="CHEBI:30616"/>
        <dbReference type="ChEBI" id="CHEBI:61977"/>
        <dbReference type="ChEBI" id="CHEBI:456216"/>
        <dbReference type="EC" id="2.7.11.1"/>
    </reaction>
</comment>
<dbReference type="PRINTS" id="PR00449">
    <property type="entry name" value="RASTRNSFRMNG"/>
</dbReference>
<evidence type="ECO:0000256" key="9">
    <source>
        <dbReference type="ARBA" id="ARBA00023134"/>
    </source>
</evidence>
<reference evidence="13" key="2">
    <citation type="journal article" date="2015" name="Genome Announc.">
        <title>Draft Genome Sequence of Filamentous Marine Cyanobacterium Lyngbya confervoides Strain BDU141951.</title>
        <authorList>
            <person name="Chandrababunaidu M.M."/>
            <person name="Sen D."/>
            <person name="Tripathy S."/>
        </authorList>
    </citation>
    <scope>NUCLEOTIDE SEQUENCE</scope>
    <source>
        <strain evidence="13">BDU141951</strain>
    </source>
</reference>
<keyword evidence="9" id="KW-0342">GTP-binding</keyword>
<dbReference type="InterPro" id="IPR032675">
    <property type="entry name" value="LRR_dom_sf"/>
</dbReference>
<dbReference type="Gene3D" id="1.10.10.2200">
    <property type="match status" value="1"/>
</dbReference>
<dbReference type="GO" id="GO:0005737">
    <property type="term" value="C:cytoplasm"/>
    <property type="evidence" value="ECO:0007669"/>
    <property type="project" value="TreeGrafter"/>
</dbReference>
<dbReference type="PANTHER" id="PTHR48051">
    <property type="match status" value="1"/>
</dbReference>
<dbReference type="InterPro" id="IPR003591">
    <property type="entry name" value="Leu-rich_rpt_typical-subtyp"/>
</dbReference>
<dbReference type="SUPFAM" id="SSF52540">
    <property type="entry name" value="P-loop containing nucleoside triphosphate hydrolases"/>
    <property type="match status" value="1"/>
</dbReference>
<dbReference type="Gene3D" id="3.80.10.10">
    <property type="entry name" value="Ribonuclease Inhibitor"/>
    <property type="match status" value="3"/>
</dbReference>
<evidence type="ECO:0000256" key="2">
    <source>
        <dbReference type="ARBA" id="ARBA00022527"/>
    </source>
</evidence>
<evidence type="ECO:0000256" key="8">
    <source>
        <dbReference type="ARBA" id="ARBA00022840"/>
    </source>
</evidence>
<evidence type="ECO:0000256" key="5">
    <source>
        <dbReference type="ARBA" id="ARBA00022737"/>
    </source>
</evidence>
<dbReference type="PROSITE" id="PS51424">
    <property type="entry name" value="ROC"/>
    <property type="match status" value="1"/>
</dbReference>
<dbReference type="Pfam" id="PF00560">
    <property type="entry name" value="LRR_1"/>
    <property type="match status" value="1"/>
</dbReference>
<dbReference type="SMART" id="SM00369">
    <property type="entry name" value="LRR_TYP"/>
    <property type="match status" value="8"/>
</dbReference>
<keyword evidence="5" id="KW-0677">Repeat</keyword>
<dbReference type="PANTHER" id="PTHR48051:SF54">
    <property type="entry name" value="LEUCINE-RICH REPEAT-CONTAINING PROTEIN"/>
    <property type="match status" value="1"/>
</dbReference>
<organism evidence="13">
    <name type="scientific">Lyngbya confervoides BDU141951</name>
    <dbReference type="NCBI Taxonomy" id="1574623"/>
    <lineage>
        <taxon>Bacteria</taxon>
        <taxon>Bacillati</taxon>
        <taxon>Cyanobacteriota</taxon>
        <taxon>Cyanophyceae</taxon>
        <taxon>Oscillatoriophycideae</taxon>
        <taxon>Oscillatoriales</taxon>
        <taxon>Microcoleaceae</taxon>
        <taxon>Lyngbya</taxon>
    </lineage>
</organism>
<dbReference type="InterPro" id="IPR057263">
    <property type="entry name" value="COR-B"/>
</dbReference>
<dbReference type="Gene3D" id="1.10.10.10">
    <property type="entry name" value="Winged helix-like DNA-binding domain superfamily/Winged helix DNA-binding domain"/>
    <property type="match status" value="1"/>
</dbReference>
<evidence type="ECO:0000256" key="4">
    <source>
        <dbReference type="ARBA" id="ARBA00022679"/>
    </source>
</evidence>
<dbReference type="SMART" id="SM00364">
    <property type="entry name" value="LRR_BAC"/>
    <property type="match status" value="7"/>
</dbReference>
<gene>
    <name evidence="13" type="ORF">QQ91_015185</name>
</gene>
<reference evidence="13" key="1">
    <citation type="submission" date="2014-11" db="EMBL/GenBank/DDBJ databases">
        <authorList>
            <person name="Malar M.C."/>
            <person name="Sen D."/>
            <person name="Tripathy S."/>
        </authorList>
    </citation>
    <scope>NUCLEOTIDE SEQUENCE</scope>
    <source>
        <strain evidence="13">BDU141951</strain>
    </source>
</reference>
<feature type="domain" description="Roc" evidence="12">
    <location>
        <begin position="314"/>
        <end position="487"/>
    </location>
</feature>
<evidence type="ECO:0000256" key="10">
    <source>
        <dbReference type="ARBA" id="ARBA00047899"/>
    </source>
</evidence>
<evidence type="ECO:0000256" key="1">
    <source>
        <dbReference type="ARBA" id="ARBA00012513"/>
    </source>
</evidence>
<comment type="caution">
    <text evidence="13">The sequence shown here is derived from an EMBL/GenBank/DDBJ whole genome shotgun (WGS) entry which is preliminary data.</text>
</comment>
<dbReference type="Pfam" id="PF16095">
    <property type="entry name" value="COR-A"/>
    <property type="match status" value="1"/>
</dbReference>
<evidence type="ECO:0000256" key="6">
    <source>
        <dbReference type="ARBA" id="ARBA00022741"/>
    </source>
</evidence>
<reference evidence="13" key="3">
    <citation type="submission" date="2020-02" db="EMBL/GenBank/DDBJ databases">
        <authorList>
            <person name="Sarangi A.N."/>
            <person name="Ghosh S."/>
            <person name="Mukherjee M."/>
            <person name="Tripathy S."/>
        </authorList>
    </citation>
    <scope>NUCLEOTIDE SEQUENCE</scope>
    <source>
        <strain evidence="13">BDU141951</strain>
    </source>
</reference>
<name>A0A0C1UR68_9CYAN</name>
<dbReference type="Gene3D" id="3.40.50.300">
    <property type="entry name" value="P-loop containing nucleotide triphosphate hydrolases"/>
    <property type="match status" value="1"/>
</dbReference>
<keyword evidence="8" id="KW-0067">ATP-binding</keyword>
<dbReference type="InterPro" id="IPR027417">
    <property type="entry name" value="P-loop_NTPase"/>
</dbReference>
<evidence type="ECO:0000313" key="13">
    <source>
        <dbReference type="EMBL" id="NEV68457.1"/>
    </source>
</evidence>
<dbReference type="InterPro" id="IPR050216">
    <property type="entry name" value="LRR_domain-containing"/>
</dbReference>
<keyword evidence="3" id="KW-0433">Leucine-rich repeat</keyword>
<dbReference type="InterPro" id="IPR020859">
    <property type="entry name" value="ROC"/>
</dbReference>
<evidence type="ECO:0000256" key="7">
    <source>
        <dbReference type="ARBA" id="ARBA00022777"/>
    </source>
</evidence>
<sequence length="1075" mass="121995">MARDEAYQEAERRIEAARQEGATELDLSGLGLTEVPEAIATLTQLQSLNLSGNQLAELPEVIATLTQLQSLNLSGNQLSELPKAIATLTQLQKLDFSGNQLTELPGFIQNFRQLQNLYFSGNQLTEMPEWIGDLTELRSLDFTDNQLETIPLTIRSLHQLRFMGLAGNQLKELPEVFFALNQLQSLNLTDNQLSKLPNSFSSLKQLRQLGLGYVAGGNYLGNLPSSVRHMKQLRRLWAYKCQLKFLPEWLGDLKNLESLELESNHLIDLPTSLVQIPLLIKIELDHNPLNPDLSAAYEQGMRAISQYLRARAEGEVLLSEAKLILVGEGEVGKSCLLGSLRGDDWLEGRPTTHGIEIKPVIVNASNNGTEITLNGWDFGGQRVYRPTHQLFFSSTAVYLVVWKPREGPQQGFVKEWITLIKHREPDAKILVVATHGGPGQRQPDIDRQELIDLFGSDTVLGFHHIDSKEGTGIAELREAIAEVAATLPGMGRKVPTKWQQIRELLEASGKPYMPYSDVIALCEEHGLEGFAAELFVRVSHTLGYLIHYHYDEILKDTVILQPDWLAKAISFVLDDELTRDRNGLVEFEHLSQLWSHPPFKGETGYPIELHPIFLRLMERFDLSYRVVLDPAVPEASNTHLIAQLVPDQRPEQLPNWGAEPEAGDRQQVQICRIVDDRGQSANAEGLFYQLIVRLHKYSLGRNNYPDSVHWQRGLMLDNDYNGRALLEHIGNDVKITVRAAYPERFLSYLTEEVKWLVESFWEGLNCNIMVPCIAPCGMENPGQGLFEVQKLIESKKKNRPEFPCTVSGCDEWQNIDQLLNNAPTTPAPSQVIGIDQFQNMAKDLENAIRSDLVKLDRREHQRYQALSREQRAMMSRIDQQFAYLMQMLIDEAKEGPRLFSFQPVDPGFFDRPNWVAEKFRLTLWCEHSRKPLPVLNPDAPKQGVYELELNREWFTKAVPVFKFVTGTLSLVLPVAASTTQFMLDDSTYQGIKEELDLGQKSLEFGIKSSNIAVDWHTKRDEAEFEHGEAIRAQGAMLRELHALLKDKDPGFGGLEKVQNKRREFLWVHPQFVDEY</sequence>
<dbReference type="InterPro" id="IPR032171">
    <property type="entry name" value="COR-A"/>
</dbReference>
<protein>
    <recommendedName>
        <fullName evidence="1">non-specific serine/threonine protein kinase</fullName>
        <ecNumber evidence="1">2.7.11.1</ecNumber>
    </recommendedName>
</protein>
<comment type="catalytic activity">
    <reaction evidence="11">
        <text>L-seryl-[protein] + ATP = O-phospho-L-seryl-[protein] + ADP + H(+)</text>
        <dbReference type="Rhea" id="RHEA:17989"/>
        <dbReference type="Rhea" id="RHEA-COMP:9863"/>
        <dbReference type="Rhea" id="RHEA-COMP:11604"/>
        <dbReference type="ChEBI" id="CHEBI:15378"/>
        <dbReference type="ChEBI" id="CHEBI:29999"/>
        <dbReference type="ChEBI" id="CHEBI:30616"/>
        <dbReference type="ChEBI" id="CHEBI:83421"/>
        <dbReference type="ChEBI" id="CHEBI:456216"/>
        <dbReference type="EC" id="2.7.11.1"/>
    </reaction>
</comment>
<dbReference type="InterPro" id="IPR001611">
    <property type="entry name" value="Leu-rich_rpt"/>
</dbReference>
<dbReference type="Pfam" id="PF23598">
    <property type="entry name" value="LRR_14"/>
    <property type="match status" value="2"/>
</dbReference>
<dbReference type="AlphaFoldDB" id="A0A0C1UR68"/>
<keyword evidence="7" id="KW-0418">Kinase</keyword>
<proteinExistence type="predicted"/>
<dbReference type="EC" id="2.7.11.1" evidence="1"/>
<dbReference type="EMBL" id="JTHE02000003">
    <property type="protein sequence ID" value="NEV68457.1"/>
    <property type="molecule type" value="Genomic_DNA"/>
</dbReference>
<evidence type="ECO:0000259" key="12">
    <source>
        <dbReference type="PROSITE" id="PS51424"/>
    </source>
</evidence>
<evidence type="ECO:0000256" key="11">
    <source>
        <dbReference type="ARBA" id="ARBA00048679"/>
    </source>
</evidence>
<dbReference type="Pfam" id="PF25497">
    <property type="entry name" value="COR-B"/>
    <property type="match status" value="1"/>
</dbReference>
<keyword evidence="6" id="KW-0547">Nucleotide-binding</keyword>
<keyword evidence="2" id="KW-0723">Serine/threonine-protein kinase</keyword>
<dbReference type="GO" id="GO:0005524">
    <property type="term" value="F:ATP binding"/>
    <property type="evidence" value="ECO:0007669"/>
    <property type="project" value="UniProtKB-KW"/>
</dbReference>
<accession>A0A0C1UR68</accession>